<dbReference type="EMBL" id="ML993579">
    <property type="protein sequence ID" value="KAF2173383.1"/>
    <property type="molecule type" value="Genomic_DNA"/>
</dbReference>
<dbReference type="Proteomes" id="UP000799537">
    <property type="component" value="Unassembled WGS sequence"/>
</dbReference>
<name>A0A6A6D2Q3_ZASCE</name>
<dbReference type="Gene3D" id="3.60.21.10">
    <property type="match status" value="1"/>
</dbReference>
<dbReference type="GO" id="GO:0016787">
    <property type="term" value="F:hydrolase activity"/>
    <property type="evidence" value="ECO:0007669"/>
    <property type="project" value="InterPro"/>
</dbReference>
<feature type="compositionally biased region" description="Basic and acidic residues" evidence="1">
    <location>
        <begin position="318"/>
        <end position="341"/>
    </location>
</feature>
<dbReference type="InterPro" id="IPR004843">
    <property type="entry name" value="Calcineurin-like_PHP"/>
</dbReference>
<reference evidence="3" key="1">
    <citation type="journal article" date="2020" name="Stud. Mycol.">
        <title>101 Dothideomycetes genomes: a test case for predicting lifestyles and emergence of pathogens.</title>
        <authorList>
            <person name="Haridas S."/>
            <person name="Albert R."/>
            <person name="Binder M."/>
            <person name="Bloem J."/>
            <person name="Labutti K."/>
            <person name="Salamov A."/>
            <person name="Andreopoulos B."/>
            <person name="Baker S."/>
            <person name="Barry K."/>
            <person name="Bills G."/>
            <person name="Bluhm B."/>
            <person name="Cannon C."/>
            <person name="Castanera R."/>
            <person name="Culley D."/>
            <person name="Daum C."/>
            <person name="Ezra D."/>
            <person name="Gonzalez J."/>
            <person name="Henrissat B."/>
            <person name="Kuo A."/>
            <person name="Liang C."/>
            <person name="Lipzen A."/>
            <person name="Lutzoni F."/>
            <person name="Magnuson J."/>
            <person name="Mondo S."/>
            <person name="Nolan M."/>
            <person name="Ohm R."/>
            <person name="Pangilinan J."/>
            <person name="Park H.-J."/>
            <person name="Ramirez L."/>
            <person name="Alfaro M."/>
            <person name="Sun H."/>
            <person name="Tritt A."/>
            <person name="Yoshinaga Y."/>
            <person name="Zwiers L.-H."/>
            <person name="Turgeon B."/>
            <person name="Goodwin S."/>
            <person name="Spatafora J."/>
            <person name="Crous P."/>
            <person name="Grigoriev I."/>
        </authorList>
    </citation>
    <scope>NUCLEOTIDE SEQUENCE</scope>
    <source>
        <strain evidence="3">ATCC 36951</strain>
    </source>
</reference>
<dbReference type="PANTHER" id="PTHR36492:SF2">
    <property type="entry name" value="[ACYL-CARRIER-PROTEIN] PHOSPHODIESTERASE PPTH"/>
    <property type="match status" value="1"/>
</dbReference>
<dbReference type="PANTHER" id="PTHR36492">
    <property type="match status" value="1"/>
</dbReference>
<organism evidence="3 4">
    <name type="scientific">Zasmidium cellare ATCC 36951</name>
    <dbReference type="NCBI Taxonomy" id="1080233"/>
    <lineage>
        <taxon>Eukaryota</taxon>
        <taxon>Fungi</taxon>
        <taxon>Dikarya</taxon>
        <taxon>Ascomycota</taxon>
        <taxon>Pezizomycotina</taxon>
        <taxon>Dothideomycetes</taxon>
        <taxon>Dothideomycetidae</taxon>
        <taxon>Mycosphaerellales</taxon>
        <taxon>Mycosphaerellaceae</taxon>
        <taxon>Zasmidium</taxon>
    </lineage>
</organism>
<dbReference type="OrthoDB" id="550558at2759"/>
<dbReference type="SUPFAM" id="SSF56300">
    <property type="entry name" value="Metallo-dependent phosphatases"/>
    <property type="match status" value="1"/>
</dbReference>
<dbReference type="Pfam" id="PF00149">
    <property type="entry name" value="Metallophos"/>
    <property type="match status" value="1"/>
</dbReference>
<dbReference type="InterPro" id="IPR052963">
    <property type="entry name" value="Pantetheine_PDE"/>
</dbReference>
<proteinExistence type="predicted"/>
<keyword evidence="4" id="KW-1185">Reference proteome</keyword>
<protein>
    <recommendedName>
        <fullName evidence="2">Calcineurin-like phosphoesterase domain-containing protein</fullName>
    </recommendedName>
</protein>
<feature type="region of interest" description="Disordered" evidence="1">
    <location>
        <begin position="313"/>
        <end position="349"/>
    </location>
</feature>
<dbReference type="InterPro" id="IPR029052">
    <property type="entry name" value="Metallo-depent_PP-like"/>
</dbReference>
<gene>
    <name evidence="3" type="ORF">M409DRAFT_15668</name>
</gene>
<dbReference type="RefSeq" id="XP_033674272.1">
    <property type="nucleotide sequence ID" value="XM_033803291.1"/>
</dbReference>
<evidence type="ECO:0000256" key="1">
    <source>
        <dbReference type="SAM" id="MobiDB-lite"/>
    </source>
</evidence>
<evidence type="ECO:0000313" key="3">
    <source>
        <dbReference type="EMBL" id="KAF2173383.1"/>
    </source>
</evidence>
<dbReference type="AlphaFoldDB" id="A0A6A6D2Q3"/>
<feature type="domain" description="Calcineurin-like phosphoesterase" evidence="2">
    <location>
        <begin position="1"/>
        <end position="244"/>
    </location>
</feature>
<accession>A0A6A6D2Q3</accession>
<evidence type="ECO:0000313" key="4">
    <source>
        <dbReference type="Proteomes" id="UP000799537"/>
    </source>
</evidence>
<evidence type="ECO:0000259" key="2">
    <source>
        <dbReference type="Pfam" id="PF00149"/>
    </source>
</evidence>
<dbReference type="GeneID" id="54556563"/>
<sequence length="349" mass="40285">MRLWAIADIHLSFKSNREEWAKLKHRSEDGLILAGDVGESIEHLQIAFRKAVRRFKHVFWVPGNHELYTSSAPNIREEERKLKGEAKYKACIKVARHYGVLTPEDDYMTWTYTSAEGKQEKALICPIFTLYDYSFRPEHIPREKALEWAMEEGIQATDEKLLHPDPYATRDAWCTRLVSEAEAKLEKAAESGLPLIIINHWPLREDTVFIPRVPRFSLWCGTKETHDWHTRFNAKVVVTGHLHVRRTDWIDGVRFEEVSLGYPRQWQDAKDAGNDVNTLMREILPGPETPVRGQEPPTAFRRMGWVATEVLNNGLAAKNEEKKDEKKEETIGKEKAERQEESNLSASAS</sequence>